<dbReference type="Gene3D" id="2.70.98.10">
    <property type="match status" value="1"/>
</dbReference>
<sequence length="310" mass="34666">MSESSNRPPLSITPGQWSFTRWKTIGQLEALEIHHPLFRATLFLQGAHLTHFAPQDHADWLWLSNTARFEPGRAIRGGIPICWPWFGDPARNAPEVRKRISTDSAHGFARTALWKLEDVRESAHEVEISLSLDANEDFADAWNGHALALVTFVFSVRGCQIALTTTNLSSAPLAFSQALHTYLPTTDIERTRVLGLGDSHYIDTLDNWEYRAQEGPVYFHGETDRIYESHEPLTIMTPTGGRTLTSVGSDSIVVWNPGPEKAARLSDFPDTGWKSMLCVETANAASDYRVLNEGQSHTLGVFIGRKTFDY</sequence>
<reference evidence="6 7" key="1">
    <citation type="submission" date="2012-12" db="EMBL/GenBank/DDBJ databases">
        <title>Genome assembly of Marinobacter sp. AK21.</title>
        <authorList>
            <person name="Khatri I."/>
            <person name="Kumar R."/>
            <person name="Vaidya B."/>
            <person name="Subramanian S."/>
            <person name="Pinnaka A."/>
        </authorList>
    </citation>
    <scope>NUCLEOTIDE SEQUENCE [LARGE SCALE GENOMIC DNA]</scope>
    <source>
        <strain evidence="6 7">AK21</strain>
    </source>
</reference>
<dbReference type="InterPro" id="IPR014718">
    <property type="entry name" value="GH-type_carb-bd"/>
</dbReference>
<dbReference type="SUPFAM" id="SSF74650">
    <property type="entry name" value="Galactose mutarotase-like"/>
    <property type="match status" value="1"/>
</dbReference>
<dbReference type="PATRIC" id="fig|1137280.3.peg.700"/>
<name>A0A072NGK7_9GAMM</name>
<dbReference type="PIRSF" id="PIRSF016020">
    <property type="entry name" value="PHexose_mutarotase"/>
    <property type="match status" value="1"/>
</dbReference>
<evidence type="ECO:0000256" key="4">
    <source>
        <dbReference type="PIRNR" id="PIRNR016020"/>
    </source>
</evidence>
<dbReference type="EC" id="5.1.3.15" evidence="4"/>
<dbReference type="PANTHER" id="PTHR11122:SF13">
    <property type="entry name" value="GLUCOSE-6-PHOSPHATE 1-EPIMERASE"/>
    <property type="match status" value="1"/>
</dbReference>
<dbReference type="OrthoDB" id="9790727at2"/>
<dbReference type="Proteomes" id="UP000035057">
    <property type="component" value="Unassembled WGS sequence"/>
</dbReference>
<proteinExistence type="inferred from homology"/>
<feature type="active site" evidence="5">
    <location>
        <position position="180"/>
    </location>
</feature>
<dbReference type="InterPro" id="IPR008183">
    <property type="entry name" value="Aldose_1/G6P_1-epimerase"/>
</dbReference>
<evidence type="ECO:0000313" key="6">
    <source>
        <dbReference type="EMBL" id="KEF32250.1"/>
    </source>
</evidence>
<comment type="caution">
    <text evidence="6">The sequence shown here is derived from an EMBL/GenBank/DDBJ whole genome shotgun (WGS) entry which is preliminary data.</text>
</comment>
<dbReference type="CDD" id="cd09020">
    <property type="entry name" value="D-hex-6-P-epi_like"/>
    <property type="match status" value="1"/>
</dbReference>
<organism evidence="6 7">
    <name type="scientific">Marinobacter nitratireducens</name>
    <dbReference type="NCBI Taxonomy" id="1137280"/>
    <lineage>
        <taxon>Bacteria</taxon>
        <taxon>Pseudomonadati</taxon>
        <taxon>Pseudomonadota</taxon>
        <taxon>Gammaproteobacteria</taxon>
        <taxon>Pseudomonadales</taxon>
        <taxon>Marinobacteraceae</taxon>
        <taxon>Marinobacter</taxon>
    </lineage>
</organism>
<dbReference type="InterPro" id="IPR025532">
    <property type="entry name" value="G6P_1-epimerase"/>
</dbReference>
<comment type="catalytic activity">
    <reaction evidence="1">
        <text>alpha-D-glucose 6-phosphate = beta-D-glucose 6-phosphate</text>
        <dbReference type="Rhea" id="RHEA:16249"/>
        <dbReference type="ChEBI" id="CHEBI:58225"/>
        <dbReference type="ChEBI" id="CHEBI:58247"/>
        <dbReference type="EC" id="5.1.3.15"/>
    </reaction>
</comment>
<dbReference type="STRING" id="1137280.D777_00884"/>
<keyword evidence="7" id="KW-1185">Reference proteome</keyword>
<feature type="active site" evidence="5">
    <location>
        <position position="280"/>
    </location>
</feature>
<dbReference type="Pfam" id="PF01263">
    <property type="entry name" value="Aldose_epim"/>
    <property type="match status" value="1"/>
</dbReference>
<evidence type="ECO:0000256" key="2">
    <source>
        <dbReference type="ARBA" id="ARBA00005866"/>
    </source>
</evidence>
<dbReference type="GO" id="GO:0030246">
    <property type="term" value="F:carbohydrate binding"/>
    <property type="evidence" value="ECO:0007669"/>
    <property type="project" value="UniProtKB-UniRule"/>
</dbReference>
<gene>
    <name evidence="6" type="ORF">D777_00884</name>
</gene>
<protein>
    <recommendedName>
        <fullName evidence="4">Putative glucose-6-phosphate 1-epimerase</fullName>
        <ecNumber evidence="4">5.1.3.15</ecNumber>
    </recommendedName>
</protein>
<keyword evidence="3 4" id="KW-0413">Isomerase</keyword>
<dbReference type="RefSeq" id="WP_036128780.1">
    <property type="nucleotide sequence ID" value="NZ_ANIE01000003.1"/>
</dbReference>
<evidence type="ECO:0000256" key="5">
    <source>
        <dbReference type="PIRSR" id="PIRSR016020-1"/>
    </source>
</evidence>
<comment type="similarity">
    <text evidence="2 4">Belongs to the glucose-6-phosphate 1-epimerase family.</text>
</comment>
<dbReference type="GO" id="GO:0005975">
    <property type="term" value="P:carbohydrate metabolic process"/>
    <property type="evidence" value="ECO:0007669"/>
    <property type="project" value="InterPro"/>
</dbReference>
<dbReference type="GO" id="GO:0047938">
    <property type="term" value="F:glucose-6-phosphate 1-epimerase activity"/>
    <property type="evidence" value="ECO:0007669"/>
    <property type="project" value="UniProtKB-UniRule"/>
</dbReference>
<dbReference type="InterPro" id="IPR011013">
    <property type="entry name" value="Gal_mutarotase_sf_dom"/>
</dbReference>
<dbReference type="AlphaFoldDB" id="A0A072NGK7"/>
<evidence type="ECO:0000256" key="3">
    <source>
        <dbReference type="ARBA" id="ARBA00023235"/>
    </source>
</evidence>
<dbReference type="PANTHER" id="PTHR11122">
    <property type="entry name" value="APOSPORY-ASSOCIATED PROTEIN C-RELATED"/>
    <property type="match status" value="1"/>
</dbReference>
<dbReference type="EMBL" id="ANIE01000003">
    <property type="protein sequence ID" value="KEF32250.1"/>
    <property type="molecule type" value="Genomic_DNA"/>
</dbReference>
<accession>A0A072NGK7</accession>
<evidence type="ECO:0000256" key="1">
    <source>
        <dbReference type="ARBA" id="ARBA00001096"/>
    </source>
</evidence>
<evidence type="ECO:0000313" key="7">
    <source>
        <dbReference type="Proteomes" id="UP000035057"/>
    </source>
</evidence>